<comment type="caution">
    <text evidence="2">The sequence shown here is derived from an EMBL/GenBank/DDBJ whole genome shotgun (WGS) entry which is preliminary data.</text>
</comment>
<organism evidence="2 3">
    <name type="scientific">Candidatus Magnetobacterium casense</name>
    <dbReference type="NCBI Taxonomy" id="1455061"/>
    <lineage>
        <taxon>Bacteria</taxon>
        <taxon>Pseudomonadati</taxon>
        <taxon>Nitrospirota</taxon>
        <taxon>Thermodesulfovibrionia</taxon>
        <taxon>Thermodesulfovibrionales</taxon>
        <taxon>Candidatus Magnetobacteriaceae</taxon>
        <taxon>Candidatus Magnetobacterium</taxon>
    </lineage>
</organism>
<sequence>MVTLAPNGYLGVGRGSGDVNTVSYSLHMRVSGAYVTEGGVWTNASSREYKENIEELSSNDAMLALNDLKPVTFKYKTDDEHHIGFIAEDVPDIVATKDRKGLSPMDMVALLTKIVQEQQKTIVELSDRVKSLENQTK</sequence>
<evidence type="ECO:0000313" key="3">
    <source>
        <dbReference type="Proteomes" id="UP001196980"/>
    </source>
</evidence>
<keyword evidence="3" id="KW-1185">Reference proteome</keyword>
<reference evidence="2 3" key="1">
    <citation type="journal article" date="2020" name="J Geophys Res Biogeosci">
        <title>Magnetotaxis as an Adaptation to Enable Bacterial Shuttling of Microbial Sulfur and Sulfur Cycling Across Aquatic Oxic#Anoxic Interfaces.</title>
        <authorList>
            <person name="Li J."/>
            <person name="Liu P."/>
            <person name="Wang J."/>
            <person name="Roberts A.P."/>
            <person name="Pan Y."/>
        </authorList>
    </citation>
    <scope>NUCLEOTIDE SEQUENCE [LARGE SCALE GENOMIC DNA]</scope>
    <source>
        <strain evidence="2 3">MYR-1_YQ</strain>
    </source>
</reference>
<dbReference type="RefSeq" id="WP_218254165.1">
    <property type="nucleotide sequence ID" value="NZ_JABXWD010000656.1"/>
</dbReference>
<dbReference type="Proteomes" id="UP001196980">
    <property type="component" value="Unassembled WGS sequence"/>
</dbReference>
<evidence type="ECO:0000259" key="1">
    <source>
        <dbReference type="PROSITE" id="PS51688"/>
    </source>
</evidence>
<accession>A0ABS6S3V9</accession>
<protein>
    <submittedName>
        <fullName evidence="2">Tail fiber domain-containing protein</fullName>
    </submittedName>
</protein>
<gene>
    <name evidence="2" type="ORF">HWQ67_18420</name>
</gene>
<dbReference type="Pfam" id="PF13884">
    <property type="entry name" value="Peptidase_S74"/>
    <property type="match status" value="1"/>
</dbReference>
<dbReference type="EMBL" id="JABXWD010000656">
    <property type="protein sequence ID" value="MBV6343549.1"/>
    <property type="molecule type" value="Genomic_DNA"/>
</dbReference>
<proteinExistence type="predicted"/>
<feature type="domain" description="Peptidase S74" evidence="1">
    <location>
        <begin position="45"/>
        <end position="136"/>
    </location>
</feature>
<dbReference type="InterPro" id="IPR030392">
    <property type="entry name" value="S74_ICA"/>
</dbReference>
<dbReference type="PROSITE" id="PS51688">
    <property type="entry name" value="ICA"/>
    <property type="match status" value="1"/>
</dbReference>
<name>A0ABS6S3V9_9BACT</name>
<evidence type="ECO:0000313" key="2">
    <source>
        <dbReference type="EMBL" id="MBV6343549.1"/>
    </source>
</evidence>